<dbReference type="PROSITE" id="PS50157">
    <property type="entry name" value="ZINC_FINGER_C2H2_2"/>
    <property type="match status" value="3"/>
</dbReference>
<feature type="compositionally biased region" description="Low complexity" evidence="11">
    <location>
        <begin position="105"/>
        <end position="115"/>
    </location>
</feature>
<accession>A0ABM1Z0H1</accession>
<keyword evidence="6" id="KW-0805">Transcription regulation</keyword>
<dbReference type="PANTHER" id="PTHR16515">
    <property type="entry name" value="PR DOMAIN ZINC FINGER PROTEIN"/>
    <property type="match status" value="1"/>
</dbReference>
<sequence>MVHFCKLCQLLHKSMDFIECDESNVWLLEAVFKLKIVPVNGRVEPICQKCIAKYNKVIKRKRKANGGFPISQSQIFPITTTTVTSSTQLVISGPMMNEVMQRQLSQQEQQSSQMSLATAAQLREEDSSTETSIVTANSFQLNITGAAAVYRTAGKDGRSSSDDESSVEIVSDVEDDEEDEGDGAESSGSSDCCSEDSDESSYSYSSSSSSGSSSITQGSLAGDDKQELENVAESESLSSFMERDERETSCQLESIVELKDTVLMEQARATVEQHKKSKKKRSKEAGSAQHVCEVCEKSFKKAIYLKVHMRTHTGEKPFACDICFKSFTQASSLNTHKRLHSNIKPFVCQVCGAEYTSSGNYRVHLRTHTLEKPYKCSYFSRQPPYTALRWRNPVRPLVEVVVTVIVVTEQPDSVRSVSDRTTIRPSVRPSDEAGWVLLSY</sequence>
<evidence type="ECO:0000256" key="11">
    <source>
        <dbReference type="SAM" id="MobiDB-lite"/>
    </source>
</evidence>
<keyword evidence="4 10" id="KW-0863">Zinc-finger</keyword>
<evidence type="ECO:0000256" key="10">
    <source>
        <dbReference type="PROSITE-ProRule" id="PRU00042"/>
    </source>
</evidence>
<feature type="domain" description="C2H2-type" evidence="12">
    <location>
        <begin position="346"/>
        <end position="373"/>
    </location>
</feature>
<keyword evidence="14" id="KW-1185">Reference proteome</keyword>
<dbReference type="GeneID" id="109414648"/>
<protein>
    <recommendedName>
        <fullName evidence="12">C2H2-type domain-containing protein</fullName>
    </recommendedName>
</protein>
<dbReference type="Pfam" id="PF00096">
    <property type="entry name" value="zf-C2H2"/>
    <property type="match status" value="3"/>
</dbReference>
<dbReference type="InterPro" id="IPR036236">
    <property type="entry name" value="Znf_C2H2_sf"/>
</dbReference>
<dbReference type="PANTHER" id="PTHR16515:SF49">
    <property type="entry name" value="GASTRULA ZINC FINGER PROTEIN XLCGF49.1-LIKE-RELATED"/>
    <property type="match status" value="1"/>
</dbReference>
<comment type="subcellular location">
    <subcellularLocation>
        <location evidence="1">Nucleus</location>
    </subcellularLocation>
</comment>
<evidence type="ECO:0000256" key="1">
    <source>
        <dbReference type="ARBA" id="ARBA00004123"/>
    </source>
</evidence>
<organism evidence="13 14">
    <name type="scientific">Aedes albopictus</name>
    <name type="common">Asian tiger mosquito</name>
    <name type="synonym">Stegomyia albopicta</name>
    <dbReference type="NCBI Taxonomy" id="7160"/>
    <lineage>
        <taxon>Eukaryota</taxon>
        <taxon>Metazoa</taxon>
        <taxon>Ecdysozoa</taxon>
        <taxon>Arthropoda</taxon>
        <taxon>Hexapoda</taxon>
        <taxon>Insecta</taxon>
        <taxon>Pterygota</taxon>
        <taxon>Neoptera</taxon>
        <taxon>Endopterygota</taxon>
        <taxon>Diptera</taxon>
        <taxon>Nematocera</taxon>
        <taxon>Culicoidea</taxon>
        <taxon>Culicidae</taxon>
        <taxon>Culicinae</taxon>
        <taxon>Aedini</taxon>
        <taxon>Aedes</taxon>
        <taxon>Stegomyia</taxon>
    </lineage>
</organism>
<dbReference type="SUPFAM" id="SSF57667">
    <property type="entry name" value="beta-beta-alpha zinc fingers"/>
    <property type="match status" value="2"/>
</dbReference>
<dbReference type="PROSITE" id="PS00028">
    <property type="entry name" value="ZINC_FINGER_C2H2_1"/>
    <property type="match status" value="3"/>
</dbReference>
<keyword evidence="7" id="KW-0238">DNA-binding</keyword>
<feature type="domain" description="C2H2-type" evidence="12">
    <location>
        <begin position="290"/>
        <end position="317"/>
    </location>
</feature>
<reference evidence="14" key="1">
    <citation type="journal article" date="2015" name="Proc. Natl. Acad. Sci. U.S.A.">
        <title>Genome sequence of the Asian Tiger mosquito, Aedes albopictus, reveals insights into its biology, genetics, and evolution.</title>
        <authorList>
            <person name="Chen X.G."/>
            <person name="Jiang X."/>
            <person name="Gu J."/>
            <person name="Xu M."/>
            <person name="Wu Y."/>
            <person name="Deng Y."/>
            <person name="Zhang C."/>
            <person name="Bonizzoni M."/>
            <person name="Dermauw W."/>
            <person name="Vontas J."/>
            <person name="Armbruster P."/>
            <person name="Huang X."/>
            <person name="Yang Y."/>
            <person name="Zhang H."/>
            <person name="He W."/>
            <person name="Peng H."/>
            <person name="Liu Y."/>
            <person name="Wu K."/>
            <person name="Chen J."/>
            <person name="Lirakis M."/>
            <person name="Topalis P."/>
            <person name="Van Leeuwen T."/>
            <person name="Hall A.B."/>
            <person name="Jiang X."/>
            <person name="Thorpe C."/>
            <person name="Mueller R.L."/>
            <person name="Sun C."/>
            <person name="Waterhouse R.M."/>
            <person name="Yan G."/>
            <person name="Tu Z.J."/>
            <person name="Fang X."/>
            <person name="James A.A."/>
        </authorList>
    </citation>
    <scope>NUCLEOTIDE SEQUENCE [LARGE SCALE GENOMIC DNA]</scope>
    <source>
        <strain evidence="14">Foshan</strain>
    </source>
</reference>
<dbReference type="EnsemblMetazoa" id="AALFPA23_013830.R20058">
    <property type="protein sequence ID" value="AALFPA23_013830.P20058"/>
    <property type="gene ID" value="AALFPA23_013830"/>
</dbReference>
<feature type="compositionally biased region" description="Low complexity" evidence="11">
    <location>
        <begin position="200"/>
        <end position="215"/>
    </location>
</feature>
<evidence type="ECO:0000256" key="8">
    <source>
        <dbReference type="ARBA" id="ARBA00023163"/>
    </source>
</evidence>
<feature type="region of interest" description="Disordered" evidence="11">
    <location>
        <begin position="154"/>
        <end position="245"/>
    </location>
</feature>
<evidence type="ECO:0000256" key="9">
    <source>
        <dbReference type="ARBA" id="ARBA00023242"/>
    </source>
</evidence>
<evidence type="ECO:0000313" key="14">
    <source>
        <dbReference type="Proteomes" id="UP000069940"/>
    </source>
</evidence>
<evidence type="ECO:0000256" key="2">
    <source>
        <dbReference type="ARBA" id="ARBA00022723"/>
    </source>
</evidence>
<feature type="compositionally biased region" description="Acidic residues" evidence="11">
    <location>
        <begin position="162"/>
        <end position="183"/>
    </location>
</feature>
<feature type="domain" description="C2H2-type" evidence="12">
    <location>
        <begin position="318"/>
        <end position="345"/>
    </location>
</feature>
<name>A0ABM1Z0H1_AEDAL</name>
<evidence type="ECO:0000256" key="5">
    <source>
        <dbReference type="ARBA" id="ARBA00022833"/>
    </source>
</evidence>
<keyword evidence="5" id="KW-0862">Zinc</keyword>
<feature type="region of interest" description="Disordered" evidence="11">
    <location>
        <begin position="105"/>
        <end position="131"/>
    </location>
</feature>
<evidence type="ECO:0000256" key="6">
    <source>
        <dbReference type="ARBA" id="ARBA00023015"/>
    </source>
</evidence>
<evidence type="ECO:0000256" key="3">
    <source>
        <dbReference type="ARBA" id="ARBA00022737"/>
    </source>
</evidence>
<dbReference type="Proteomes" id="UP000069940">
    <property type="component" value="Unassembled WGS sequence"/>
</dbReference>
<dbReference type="InterPro" id="IPR050331">
    <property type="entry name" value="Zinc_finger"/>
</dbReference>
<keyword evidence="3" id="KW-0677">Repeat</keyword>
<dbReference type="InterPro" id="IPR013087">
    <property type="entry name" value="Znf_C2H2_type"/>
</dbReference>
<keyword evidence="2" id="KW-0479">Metal-binding</keyword>
<keyword evidence="9" id="KW-0539">Nucleus</keyword>
<dbReference type="Gene3D" id="3.30.160.60">
    <property type="entry name" value="Classic Zinc Finger"/>
    <property type="match status" value="3"/>
</dbReference>
<evidence type="ECO:0000256" key="7">
    <source>
        <dbReference type="ARBA" id="ARBA00023125"/>
    </source>
</evidence>
<evidence type="ECO:0000313" key="13">
    <source>
        <dbReference type="EnsemblMetazoa" id="AALFPA23_013830.P20058"/>
    </source>
</evidence>
<dbReference type="SMART" id="SM00355">
    <property type="entry name" value="ZnF_C2H2"/>
    <property type="match status" value="3"/>
</dbReference>
<evidence type="ECO:0000259" key="12">
    <source>
        <dbReference type="PROSITE" id="PS50157"/>
    </source>
</evidence>
<reference evidence="13" key="2">
    <citation type="submission" date="2025-05" db="UniProtKB">
        <authorList>
            <consortium name="EnsemblMetazoa"/>
        </authorList>
    </citation>
    <scope>IDENTIFICATION</scope>
    <source>
        <strain evidence="13">Foshan</strain>
    </source>
</reference>
<evidence type="ECO:0000256" key="4">
    <source>
        <dbReference type="ARBA" id="ARBA00022771"/>
    </source>
</evidence>
<dbReference type="RefSeq" id="XP_062698153.1">
    <property type="nucleotide sequence ID" value="XM_062842169.1"/>
</dbReference>
<keyword evidence="8" id="KW-0804">Transcription</keyword>
<proteinExistence type="predicted"/>